<keyword evidence="6" id="KW-1185">Reference proteome</keyword>
<feature type="domain" description="Transcription factor LuxR-like autoinducer-binding" evidence="4">
    <location>
        <begin position="33"/>
        <end position="132"/>
    </location>
</feature>
<keyword evidence="1" id="KW-0805">Transcription regulation</keyword>
<name>A0ABX3N2R8_9RHOB</name>
<organism evidence="5 6">
    <name type="scientific">Thioclava sediminum</name>
    <dbReference type="NCBI Taxonomy" id="1915319"/>
    <lineage>
        <taxon>Bacteria</taxon>
        <taxon>Pseudomonadati</taxon>
        <taxon>Pseudomonadota</taxon>
        <taxon>Alphaproteobacteria</taxon>
        <taxon>Rhodobacterales</taxon>
        <taxon>Paracoccaceae</taxon>
        <taxon>Thioclava</taxon>
    </lineage>
</organism>
<dbReference type="EMBL" id="MPZV01000001">
    <property type="protein sequence ID" value="OOY25689.1"/>
    <property type="molecule type" value="Genomic_DNA"/>
</dbReference>
<proteinExistence type="predicted"/>
<evidence type="ECO:0000256" key="3">
    <source>
        <dbReference type="ARBA" id="ARBA00023163"/>
    </source>
</evidence>
<evidence type="ECO:0000256" key="1">
    <source>
        <dbReference type="ARBA" id="ARBA00023015"/>
    </source>
</evidence>
<keyword evidence="3" id="KW-0804">Transcription</keyword>
<evidence type="ECO:0000313" key="6">
    <source>
        <dbReference type="Proteomes" id="UP000190787"/>
    </source>
</evidence>
<protein>
    <submittedName>
        <fullName evidence="5">Transcriptional regulator</fullName>
    </submittedName>
</protein>
<keyword evidence="2" id="KW-0238">DNA-binding</keyword>
<comment type="caution">
    <text evidence="5">The sequence shown here is derived from an EMBL/GenBank/DDBJ whole genome shotgun (WGS) entry which is preliminary data.</text>
</comment>
<dbReference type="InterPro" id="IPR036693">
    <property type="entry name" value="TF_LuxR_autoind-bd_dom_sf"/>
</dbReference>
<accession>A0ABX3N2R8</accession>
<evidence type="ECO:0000259" key="4">
    <source>
        <dbReference type="Pfam" id="PF03472"/>
    </source>
</evidence>
<dbReference type="Pfam" id="PF03472">
    <property type="entry name" value="Autoind_bind"/>
    <property type="match status" value="1"/>
</dbReference>
<dbReference type="RefSeq" id="WP_078519892.1">
    <property type="nucleotide sequence ID" value="NZ_MPZV01000001.1"/>
</dbReference>
<dbReference type="Gene3D" id="3.30.450.80">
    <property type="entry name" value="Transcription factor LuxR-like, autoinducer-binding domain"/>
    <property type="match status" value="1"/>
</dbReference>
<evidence type="ECO:0000256" key="2">
    <source>
        <dbReference type="ARBA" id="ARBA00023125"/>
    </source>
</evidence>
<dbReference type="SUPFAM" id="SSF75516">
    <property type="entry name" value="Pheromone-binding domain of LuxR-like quorum-sensing transcription factors"/>
    <property type="match status" value="1"/>
</dbReference>
<dbReference type="Proteomes" id="UP000190787">
    <property type="component" value="Unassembled WGS sequence"/>
</dbReference>
<evidence type="ECO:0000313" key="5">
    <source>
        <dbReference type="EMBL" id="OOY25689.1"/>
    </source>
</evidence>
<gene>
    <name evidence="5" type="ORF">BMI91_04625</name>
</gene>
<dbReference type="InterPro" id="IPR005143">
    <property type="entry name" value="TF_LuxR_autoind-bd_dom"/>
</dbReference>
<reference evidence="5 6" key="1">
    <citation type="submission" date="2016-11" db="EMBL/GenBank/DDBJ databases">
        <title>A multilocus sequence analysis scheme for characterization of bacteria in the genus Thioclava.</title>
        <authorList>
            <person name="Liu Y."/>
            <person name="Shao Z."/>
        </authorList>
    </citation>
    <scope>NUCLEOTIDE SEQUENCE [LARGE SCALE GENOMIC DNA]</scope>
    <source>
        <strain evidence="5 6">TAW-CT134</strain>
    </source>
</reference>
<sequence length="156" mass="17841">MIDVHEMRQSLQRLGEVSDWKFALGLHIRFANPTLLYQTYPQEWMNFYTANGLVFVDPTVKWAMTHTGICDWSELADQDESNVFGQAAEFGLRFGKAIAIGETSRSAGFFTHPSRKIEDAEAEEARALLEELHEMTKGVESLPEGELERLRSELRF</sequence>